<name>A0A6C0PCJ0_9BACL</name>
<evidence type="ECO:0000313" key="1">
    <source>
        <dbReference type="EMBL" id="QHW34682.1"/>
    </source>
</evidence>
<dbReference type="KEGG" id="prz:GZH47_30395"/>
<organism evidence="1 2">
    <name type="scientific">Paenibacillus rhizovicinus</name>
    <dbReference type="NCBI Taxonomy" id="2704463"/>
    <lineage>
        <taxon>Bacteria</taxon>
        <taxon>Bacillati</taxon>
        <taxon>Bacillota</taxon>
        <taxon>Bacilli</taxon>
        <taxon>Bacillales</taxon>
        <taxon>Paenibacillaceae</taxon>
        <taxon>Paenibacillus</taxon>
    </lineage>
</organism>
<evidence type="ECO:0000313" key="2">
    <source>
        <dbReference type="Proteomes" id="UP000479114"/>
    </source>
</evidence>
<reference evidence="1 2" key="1">
    <citation type="submission" date="2020-02" db="EMBL/GenBank/DDBJ databases">
        <title>Paenibacillus sp. nov., isolated from rhizosphere soil of tomato.</title>
        <authorList>
            <person name="Weon H.-Y."/>
            <person name="Lee S.A."/>
        </authorList>
    </citation>
    <scope>NUCLEOTIDE SEQUENCE [LARGE SCALE GENOMIC DNA]</scope>
    <source>
        <strain evidence="1 2">14171R-81</strain>
    </source>
</reference>
<accession>A0A6C0PCJ0</accession>
<dbReference type="EMBL" id="CP048286">
    <property type="protein sequence ID" value="QHW34682.1"/>
    <property type="molecule type" value="Genomic_DNA"/>
</dbReference>
<dbReference type="RefSeq" id="WP_162644834.1">
    <property type="nucleotide sequence ID" value="NZ_CP048286.1"/>
</dbReference>
<gene>
    <name evidence="1" type="ORF">GZH47_30395</name>
</gene>
<keyword evidence="2" id="KW-1185">Reference proteome</keyword>
<sequence length="236" mass="27202">MKNQLLAFKCPACKSIHDFDAGELKEVSGVEIQGVDWQIQWSDFGEEVPDLNERIWARSSVIPEAGTYRTVMVTHPFHLSVGERIWTLFQPPLSFFNGWDDYPEEINDSAMVNICFERILAQDEKAAWIVVQIENVVLVSEADQVLQRQESDATTANFDVFSHTQLYESAEWLYIVSSSEGDIGCWGLLKKQADHYKLILDGYWDFHRNTVNCMHIRMDEHAIQALMQRVQQQNDG</sequence>
<protein>
    <submittedName>
        <fullName evidence="1">Uncharacterized protein</fullName>
    </submittedName>
</protein>
<dbReference type="AlphaFoldDB" id="A0A6C0PCJ0"/>
<dbReference type="Proteomes" id="UP000479114">
    <property type="component" value="Chromosome"/>
</dbReference>
<proteinExistence type="predicted"/>